<protein>
    <recommendedName>
        <fullName evidence="3">Secreted protein</fullName>
    </recommendedName>
</protein>
<dbReference type="Proteomes" id="UP001479290">
    <property type="component" value="Unassembled WGS sequence"/>
</dbReference>
<feature type="non-terminal residue" evidence="1">
    <location>
        <position position="84"/>
    </location>
</feature>
<evidence type="ECO:0000313" key="2">
    <source>
        <dbReference type="Proteomes" id="UP001479290"/>
    </source>
</evidence>
<name>A0AAW1YYR5_CULAL</name>
<dbReference type="AlphaFoldDB" id="A0AAW1YYR5"/>
<gene>
    <name evidence="1" type="ORF">ABG768_016357</name>
</gene>
<evidence type="ECO:0008006" key="3">
    <source>
        <dbReference type="Google" id="ProtNLM"/>
    </source>
</evidence>
<proteinExistence type="predicted"/>
<evidence type="ECO:0000313" key="1">
    <source>
        <dbReference type="EMBL" id="KAK9954272.1"/>
    </source>
</evidence>
<comment type="caution">
    <text evidence="1">The sequence shown here is derived from an EMBL/GenBank/DDBJ whole genome shotgun (WGS) entry which is preliminary data.</text>
</comment>
<dbReference type="EMBL" id="JAWDJR010000022">
    <property type="protein sequence ID" value="KAK9954272.1"/>
    <property type="molecule type" value="Genomic_DNA"/>
</dbReference>
<sequence length="84" mass="9260">MAVIQFVAALGSCHSGPCLRELWKFLDRSWSIASGHATLSGPVLVVCDKKKRESKPFFLTLSPTVMMPIPPPTHTHIKAVYINV</sequence>
<keyword evidence="2" id="KW-1185">Reference proteome</keyword>
<organism evidence="1 2">
    <name type="scientific">Culter alburnus</name>
    <name type="common">Topmouth culter</name>
    <dbReference type="NCBI Taxonomy" id="194366"/>
    <lineage>
        <taxon>Eukaryota</taxon>
        <taxon>Metazoa</taxon>
        <taxon>Chordata</taxon>
        <taxon>Craniata</taxon>
        <taxon>Vertebrata</taxon>
        <taxon>Euteleostomi</taxon>
        <taxon>Actinopterygii</taxon>
        <taxon>Neopterygii</taxon>
        <taxon>Teleostei</taxon>
        <taxon>Ostariophysi</taxon>
        <taxon>Cypriniformes</taxon>
        <taxon>Xenocyprididae</taxon>
        <taxon>Xenocypridinae</taxon>
        <taxon>Culter</taxon>
    </lineage>
</organism>
<reference evidence="1 2" key="1">
    <citation type="submission" date="2024-05" db="EMBL/GenBank/DDBJ databases">
        <title>A high-quality chromosomal-level genome assembly of Topmouth culter (Culter alburnus).</title>
        <authorList>
            <person name="Zhao H."/>
        </authorList>
    </citation>
    <scope>NUCLEOTIDE SEQUENCE [LARGE SCALE GENOMIC DNA]</scope>
    <source>
        <strain evidence="1">CATC2023</strain>
        <tissue evidence="1">Muscle</tissue>
    </source>
</reference>
<accession>A0AAW1YYR5</accession>